<dbReference type="AlphaFoldDB" id="A0A0K8TMW8"/>
<dbReference type="InterPro" id="IPR032675">
    <property type="entry name" value="LRR_dom_sf"/>
</dbReference>
<accession>A0A0K8TMW8</accession>
<dbReference type="Pfam" id="PF12937">
    <property type="entry name" value="F-box-like"/>
    <property type="match status" value="1"/>
</dbReference>
<dbReference type="Gene3D" id="3.80.10.10">
    <property type="entry name" value="Ribonuclease Inhibitor"/>
    <property type="match status" value="1"/>
</dbReference>
<dbReference type="SUPFAM" id="SSF81383">
    <property type="entry name" value="F-box domain"/>
    <property type="match status" value="1"/>
</dbReference>
<dbReference type="PROSITE" id="PS50181">
    <property type="entry name" value="FBOX"/>
    <property type="match status" value="1"/>
</dbReference>
<evidence type="ECO:0000313" key="2">
    <source>
        <dbReference type="EMBL" id="JAI15270.1"/>
    </source>
</evidence>
<sequence length="226" mass="26728">ITDLNVDCLVNIFSYLDIDTLIDVRDVCERFREIADMELIHYKKFIVTNKNCDTNRIAKVMSIIGPNLSTLTISFMFSDTCVLRAVRPIPYHCKNIKKLTIMFVRDDSFWTDKYLEKIVKDISELRLRNCFLNGSVNHIFACCTKLETLILSSVFYLDRLETLNNLKNLKVLKVEKGQEHRYSAIFQWLRENVKDLKIEYLSPFDAEERIEGIEEDEEMHEIFKFF</sequence>
<dbReference type="InterPro" id="IPR001810">
    <property type="entry name" value="F-box_dom"/>
</dbReference>
<feature type="domain" description="F-box" evidence="1">
    <location>
        <begin position="1"/>
        <end position="45"/>
    </location>
</feature>
<feature type="non-terminal residue" evidence="2">
    <location>
        <position position="226"/>
    </location>
</feature>
<dbReference type="InterPro" id="IPR036047">
    <property type="entry name" value="F-box-like_dom_sf"/>
</dbReference>
<dbReference type="Gene3D" id="1.20.1280.50">
    <property type="match status" value="1"/>
</dbReference>
<protein>
    <recommendedName>
        <fullName evidence="1">F-box domain-containing protein</fullName>
    </recommendedName>
</protein>
<organism evidence="2">
    <name type="scientific">Tabanus bromius</name>
    <name type="common">Band-eyed brown horse fly</name>
    <dbReference type="NCBI Taxonomy" id="304241"/>
    <lineage>
        <taxon>Eukaryota</taxon>
        <taxon>Metazoa</taxon>
        <taxon>Ecdysozoa</taxon>
        <taxon>Arthropoda</taxon>
        <taxon>Hexapoda</taxon>
        <taxon>Insecta</taxon>
        <taxon>Pterygota</taxon>
        <taxon>Neoptera</taxon>
        <taxon>Endopterygota</taxon>
        <taxon>Diptera</taxon>
        <taxon>Brachycera</taxon>
        <taxon>Tabanomorpha</taxon>
        <taxon>Tabanoidea</taxon>
        <taxon>Tabanidae</taxon>
        <taxon>Tabanus</taxon>
    </lineage>
</organism>
<dbReference type="SUPFAM" id="SSF52047">
    <property type="entry name" value="RNI-like"/>
    <property type="match status" value="1"/>
</dbReference>
<reference evidence="2" key="1">
    <citation type="journal article" date="2015" name="Insect Biochem. Mol. Biol.">
        <title>An insight into the sialome of the horse fly, Tabanus bromius.</title>
        <authorList>
            <person name="Ribeiro J.M."/>
            <person name="Kazimirova M."/>
            <person name="Takac P."/>
            <person name="Andersen J.F."/>
            <person name="Francischetti I.M."/>
        </authorList>
    </citation>
    <scope>NUCLEOTIDE SEQUENCE</scope>
</reference>
<dbReference type="EMBL" id="GDAI01002333">
    <property type="protein sequence ID" value="JAI15270.1"/>
    <property type="molecule type" value="mRNA"/>
</dbReference>
<evidence type="ECO:0000259" key="1">
    <source>
        <dbReference type="PROSITE" id="PS50181"/>
    </source>
</evidence>
<feature type="non-terminal residue" evidence="2">
    <location>
        <position position="1"/>
    </location>
</feature>
<proteinExistence type="evidence at transcript level"/>
<name>A0A0K8TMW8_TABBR</name>